<keyword evidence="4" id="KW-0132">Cell division</keyword>
<dbReference type="Gene3D" id="3.40.50.300">
    <property type="entry name" value="P-loop containing nucleotide triphosphate hydrolases"/>
    <property type="match status" value="1"/>
</dbReference>
<evidence type="ECO:0000256" key="1">
    <source>
        <dbReference type="PROSITE-ProRule" id="PRU00289"/>
    </source>
</evidence>
<protein>
    <submittedName>
        <fullName evidence="4">Cell division protein FtsK</fullName>
    </submittedName>
</protein>
<evidence type="ECO:0000259" key="3">
    <source>
        <dbReference type="PROSITE" id="PS50901"/>
    </source>
</evidence>
<feature type="compositionally biased region" description="Basic and acidic residues" evidence="2">
    <location>
        <begin position="720"/>
        <end position="735"/>
    </location>
</feature>
<gene>
    <name evidence="4" type="ORF">OUQ99_27865</name>
</gene>
<evidence type="ECO:0000313" key="5">
    <source>
        <dbReference type="Proteomes" id="UP001156498"/>
    </source>
</evidence>
<keyword evidence="4" id="KW-0131">Cell cycle</keyword>
<dbReference type="InterPro" id="IPR002543">
    <property type="entry name" value="FtsK_dom"/>
</dbReference>
<proteinExistence type="predicted"/>
<evidence type="ECO:0000313" key="4">
    <source>
        <dbReference type="EMBL" id="WAE72942.1"/>
    </source>
</evidence>
<dbReference type="Proteomes" id="UP001156498">
    <property type="component" value="Chromosome"/>
</dbReference>
<evidence type="ECO:0000256" key="2">
    <source>
        <dbReference type="SAM" id="MobiDB-lite"/>
    </source>
</evidence>
<keyword evidence="1" id="KW-0547">Nucleotide-binding</keyword>
<reference evidence="4 5" key="1">
    <citation type="journal article" date="2013" name="Int. J. Syst. Evol. Microbiol.">
        <title>Description of Streptomonospora sediminis sp. nov. and Streptomonospora nanhaiensis sp. nov., and reclassification of Nocardiopsis arabia Hozzein &amp; Goodfellow 2008 as Streptomonospora arabica comb. nov. and emended description of the genus Streptomonospora.</title>
        <authorList>
            <person name="Zhang D.F."/>
            <person name="Pan H.Q."/>
            <person name="He J."/>
            <person name="Zhang X.M."/>
            <person name="Zhang Y.G."/>
            <person name="Klenk H.P."/>
            <person name="Hu J.C."/>
            <person name="Li W.J."/>
        </authorList>
    </citation>
    <scope>NUCLEOTIDE SEQUENCE [LARGE SCALE GENOMIC DNA]</scope>
    <source>
        <strain evidence="4 5">12A09</strain>
    </source>
</reference>
<dbReference type="EMBL" id="CP113264">
    <property type="protein sequence ID" value="WAE72942.1"/>
    <property type="molecule type" value="Genomic_DNA"/>
</dbReference>
<feature type="region of interest" description="Disordered" evidence="2">
    <location>
        <begin position="1"/>
        <end position="43"/>
    </location>
</feature>
<dbReference type="GO" id="GO:0051301">
    <property type="term" value="P:cell division"/>
    <property type="evidence" value="ECO:0007669"/>
    <property type="project" value="UniProtKB-KW"/>
</dbReference>
<sequence>MSYPTPHQDDRTAEETGQVLNFPTVIGTAAPRPRTEDPAPAPTEVEVEYVEPTDVEVLDEDTDTGPARRVDTQVEQWADQSQWLARVAEGSRTTQPIVPLWLRDRTEAEQVLRWVTSYYAHVAAYQATRTPLYMLRLMGRSPRGAARILGTWGRWAFDTETTALRRAAAGGNRTGEYMMLSRQHSSRVKVRVTSSLVLATATLITVAVVSPAAPAWALWSAVWAGLSMLGLLGRRPDQPLIDRAVLPTKVEKLTSDAVLKALSALGISEITRALAAKGDEEIGFTAPITRDGPGWRAEVNLPRGVVVTDVIDKRDKLASGLRRPLGCVWPEPVNEEHPGKLVLWVGDQAMNQARPTPWPLTEKGTTDLFKPLPFGSDQRARAIAMTLMFESVLIGAKPRMGKTFALRVLLLAAALDPNAELNVFELKGTGDCQSVEKVSHVYASGADQDTMSTCMNTLRRIANKELVKRAETISRIAKADPKRCPENKVTPELSADRSLGLHPIVLAVDECQELFTNEEYKQEAAKLAEAIIKRGPAMGIILLLATQRPDSKSLPTGVSANVGIRFCLRVMGQLENDMVLGTSSYKNGIRATTFTAKDKGIGYLVGVEDDAVIARSAYIDGPAAETISERARAARIAAGTLTGHAAGEEIATEDTTTILDHLLAVWPGDVDAVWSVRLIDALADYRPGLYAAWLDIEDEKARATQLTNALKPHKVGTRQLNREGSNKRGVDREAVEQAANR</sequence>
<dbReference type="PROSITE" id="PS50901">
    <property type="entry name" value="FTSK"/>
    <property type="match status" value="1"/>
</dbReference>
<name>A0ABY6YKR4_9ACTN</name>
<dbReference type="RefSeq" id="WP_267946732.1">
    <property type="nucleotide sequence ID" value="NZ_CP113264.1"/>
</dbReference>
<feature type="binding site" evidence="1">
    <location>
        <begin position="396"/>
        <end position="403"/>
    </location>
    <ligand>
        <name>ATP</name>
        <dbReference type="ChEBI" id="CHEBI:30616"/>
    </ligand>
</feature>
<feature type="domain" description="FtsK" evidence="3">
    <location>
        <begin position="369"/>
        <end position="577"/>
    </location>
</feature>
<dbReference type="InterPro" id="IPR027417">
    <property type="entry name" value="P-loop_NTPase"/>
</dbReference>
<feature type="region of interest" description="Disordered" evidence="2">
    <location>
        <begin position="715"/>
        <end position="741"/>
    </location>
</feature>
<keyword evidence="1" id="KW-0067">ATP-binding</keyword>
<accession>A0ABY6YKR4</accession>
<dbReference type="SUPFAM" id="SSF52540">
    <property type="entry name" value="P-loop containing nucleoside triphosphate hydrolases"/>
    <property type="match status" value="1"/>
</dbReference>
<keyword evidence="5" id="KW-1185">Reference proteome</keyword>
<organism evidence="4 5">
    <name type="scientific">Streptomonospora nanhaiensis</name>
    <dbReference type="NCBI Taxonomy" id="1323731"/>
    <lineage>
        <taxon>Bacteria</taxon>
        <taxon>Bacillati</taxon>
        <taxon>Actinomycetota</taxon>
        <taxon>Actinomycetes</taxon>
        <taxon>Streptosporangiales</taxon>
        <taxon>Nocardiopsidaceae</taxon>
        <taxon>Streptomonospora</taxon>
    </lineage>
</organism>